<name>A0ACA9NXI1_9GLOM</name>
<sequence length="49" mass="5809">SSHSKKHLVLMTLEQENMIENNVIRNPEDYDDFSDDKKLNEWTPTGEME</sequence>
<organism evidence="1 2">
    <name type="scientific">Scutellospora calospora</name>
    <dbReference type="NCBI Taxonomy" id="85575"/>
    <lineage>
        <taxon>Eukaryota</taxon>
        <taxon>Fungi</taxon>
        <taxon>Fungi incertae sedis</taxon>
        <taxon>Mucoromycota</taxon>
        <taxon>Glomeromycotina</taxon>
        <taxon>Glomeromycetes</taxon>
        <taxon>Diversisporales</taxon>
        <taxon>Gigasporaceae</taxon>
        <taxon>Scutellospora</taxon>
    </lineage>
</organism>
<gene>
    <name evidence="1" type="ORF">SCALOS_LOCUS9705</name>
</gene>
<feature type="non-terminal residue" evidence="1">
    <location>
        <position position="1"/>
    </location>
</feature>
<dbReference type="EMBL" id="CAJVPM010031569">
    <property type="protein sequence ID" value="CAG8680180.1"/>
    <property type="molecule type" value="Genomic_DNA"/>
</dbReference>
<dbReference type="Proteomes" id="UP000789860">
    <property type="component" value="Unassembled WGS sequence"/>
</dbReference>
<proteinExistence type="predicted"/>
<reference evidence="1" key="1">
    <citation type="submission" date="2021-06" db="EMBL/GenBank/DDBJ databases">
        <authorList>
            <person name="Kallberg Y."/>
            <person name="Tangrot J."/>
            <person name="Rosling A."/>
        </authorList>
    </citation>
    <scope>NUCLEOTIDE SEQUENCE</scope>
    <source>
        <strain evidence="1">AU212A</strain>
    </source>
</reference>
<evidence type="ECO:0000313" key="2">
    <source>
        <dbReference type="Proteomes" id="UP000789860"/>
    </source>
</evidence>
<feature type="non-terminal residue" evidence="1">
    <location>
        <position position="49"/>
    </location>
</feature>
<comment type="caution">
    <text evidence="1">The sequence shown here is derived from an EMBL/GenBank/DDBJ whole genome shotgun (WGS) entry which is preliminary data.</text>
</comment>
<accession>A0ACA9NXI1</accession>
<evidence type="ECO:0000313" key="1">
    <source>
        <dbReference type="EMBL" id="CAG8680180.1"/>
    </source>
</evidence>
<protein>
    <submittedName>
        <fullName evidence="1">2891_t:CDS:1</fullName>
    </submittedName>
</protein>
<keyword evidence="2" id="KW-1185">Reference proteome</keyword>